<dbReference type="SUPFAM" id="SSF53850">
    <property type="entry name" value="Periplasmic binding protein-like II"/>
    <property type="match status" value="1"/>
</dbReference>
<organism evidence="4 5">
    <name type="scientific">Hydrocarboniphaga effusa AP103</name>
    <dbReference type="NCBI Taxonomy" id="1172194"/>
    <lineage>
        <taxon>Bacteria</taxon>
        <taxon>Pseudomonadati</taxon>
        <taxon>Pseudomonadota</taxon>
        <taxon>Gammaproteobacteria</taxon>
        <taxon>Nevskiales</taxon>
        <taxon>Nevskiaceae</taxon>
        <taxon>Hydrocarboniphaga</taxon>
    </lineage>
</organism>
<sequence length="358" mass="39658">MRRALVIVGLALLPQMAAADPGDVTLFSPAQGRPTTTLSLFGANDTVDVEPIVADFLQANPDLAVRYHEFTTLKLREHYLRGKDSEDGADVIMSSAMDLQVQLVNDGWAQTYVSEQTRALQTWAQWRDELFGYSYEPAVLVYNRKLMDVKKLPRTRYELLTLLRDPERPLRGRIGTYDVRRSGIGYLLASQDARLSSISGALTAALGDNQAVLLDQSRALLDRVARGEIVLAYNVLGAYAQKHIDAGAPIGIMPLADYTQVLMRTVMIPRTARRVGAARRFVDYLLSLKGQRFMAGQSPLPPLRIDTDSRDTPAGAGATERAIPLGPGLLVYLDALKRRHFLETWDAAMQHEGLPAQR</sequence>
<gene>
    <name evidence="4" type="ORF">WQQ_31420</name>
</gene>
<evidence type="ECO:0008006" key="6">
    <source>
        <dbReference type="Google" id="ProtNLM"/>
    </source>
</evidence>
<dbReference type="PANTHER" id="PTHR30006">
    <property type="entry name" value="THIAMINE-BINDING PERIPLASMIC PROTEIN-RELATED"/>
    <property type="match status" value="1"/>
</dbReference>
<dbReference type="Proteomes" id="UP000003704">
    <property type="component" value="Unassembled WGS sequence"/>
</dbReference>
<evidence type="ECO:0000256" key="2">
    <source>
        <dbReference type="SAM" id="MobiDB-lite"/>
    </source>
</evidence>
<keyword evidence="5" id="KW-1185">Reference proteome</keyword>
<proteinExistence type="predicted"/>
<name>I8T6K8_9GAMM</name>
<feature type="signal peptide" evidence="3">
    <location>
        <begin position="1"/>
        <end position="19"/>
    </location>
</feature>
<evidence type="ECO:0000256" key="1">
    <source>
        <dbReference type="ARBA" id="ARBA00022729"/>
    </source>
</evidence>
<dbReference type="Pfam" id="PF13531">
    <property type="entry name" value="SBP_bac_11"/>
    <property type="match status" value="1"/>
</dbReference>
<feature type="region of interest" description="Disordered" evidence="2">
    <location>
        <begin position="299"/>
        <end position="319"/>
    </location>
</feature>
<dbReference type="OrthoDB" id="8673316at2"/>
<dbReference type="PATRIC" id="fig|1172194.4.peg.3045"/>
<dbReference type="Gene3D" id="3.40.190.10">
    <property type="entry name" value="Periplasmic binding protein-like II"/>
    <property type="match status" value="2"/>
</dbReference>
<dbReference type="RefSeq" id="WP_007186081.1">
    <property type="nucleotide sequence ID" value="NZ_AKGD01000002.1"/>
</dbReference>
<keyword evidence="1 3" id="KW-0732">Signal</keyword>
<evidence type="ECO:0000313" key="4">
    <source>
        <dbReference type="EMBL" id="EIT69560.1"/>
    </source>
</evidence>
<dbReference type="EMBL" id="AKGD01000002">
    <property type="protein sequence ID" value="EIT69560.1"/>
    <property type="molecule type" value="Genomic_DNA"/>
</dbReference>
<reference evidence="4 5" key="1">
    <citation type="journal article" date="2012" name="J. Bacteriol.">
        <title>Genome Sequence of n-Alkane-Degrading Hydrocarboniphaga effusa Strain AP103T (ATCC BAA-332T).</title>
        <authorList>
            <person name="Chang H.K."/>
            <person name="Zylstra G.J."/>
            <person name="Chae J.C."/>
        </authorList>
    </citation>
    <scope>NUCLEOTIDE SEQUENCE [LARGE SCALE GENOMIC DNA]</scope>
    <source>
        <strain evidence="4 5">AP103</strain>
    </source>
</reference>
<evidence type="ECO:0000256" key="3">
    <source>
        <dbReference type="SAM" id="SignalP"/>
    </source>
</evidence>
<dbReference type="PANTHER" id="PTHR30006:SF25">
    <property type="entry name" value="PHOSPHOGLYCERATE TRANSPORT REGULATORY PROTEIN PGTC"/>
    <property type="match status" value="1"/>
</dbReference>
<evidence type="ECO:0000313" key="5">
    <source>
        <dbReference type="Proteomes" id="UP000003704"/>
    </source>
</evidence>
<accession>I8T6K8</accession>
<dbReference type="GO" id="GO:0030288">
    <property type="term" value="C:outer membrane-bounded periplasmic space"/>
    <property type="evidence" value="ECO:0007669"/>
    <property type="project" value="TreeGrafter"/>
</dbReference>
<comment type="caution">
    <text evidence="4">The sequence shown here is derived from an EMBL/GenBank/DDBJ whole genome shotgun (WGS) entry which is preliminary data.</text>
</comment>
<dbReference type="STRING" id="1172194.WQQ_31420"/>
<protein>
    <recommendedName>
        <fullName evidence="6">ABC transporter substrate-binding protein</fullName>
    </recommendedName>
</protein>
<feature type="chain" id="PRO_5003714423" description="ABC transporter substrate-binding protein" evidence="3">
    <location>
        <begin position="20"/>
        <end position="358"/>
    </location>
</feature>
<dbReference type="AlphaFoldDB" id="I8T6K8"/>